<dbReference type="Gene3D" id="1.10.3900.10">
    <property type="entry name" value="YacF-like"/>
    <property type="match status" value="1"/>
</dbReference>
<proteinExistence type="predicted"/>
<evidence type="ECO:0008006" key="7">
    <source>
        <dbReference type="Google" id="ProtNLM"/>
    </source>
</evidence>
<dbReference type="OrthoDB" id="5294622at2"/>
<dbReference type="GO" id="GO:0000917">
    <property type="term" value="P:division septum assembly"/>
    <property type="evidence" value="ECO:0007669"/>
    <property type="project" value="UniProtKB-KW"/>
</dbReference>
<evidence type="ECO:0000256" key="2">
    <source>
        <dbReference type="ARBA" id="ARBA00022618"/>
    </source>
</evidence>
<evidence type="ECO:0000256" key="4">
    <source>
        <dbReference type="ARBA" id="ARBA00023306"/>
    </source>
</evidence>
<organism evidence="5 6">
    <name type="scientific">Succinatimonas hippei (strain DSM 22608 / JCM 16073 / KCTC 15190 / YIT 12066)</name>
    <dbReference type="NCBI Taxonomy" id="762983"/>
    <lineage>
        <taxon>Bacteria</taxon>
        <taxon>Pseudomonadati</taxon>
        <taxon>Pseudomonadota</taxon>
        <taxon>Gammaproteobacteria</taxon>
        <taxon>Aeromonadales</taxon>
        <taxon>Succinivibrionaceae</taxon>
        <taxon>Succinatimonas</taxon>
    </lineage>
</organism>
<dbReference type="eggNOG" id="COG4582">
    <property type="taxonomic scope" value="Bacteria"/>
</dbReference>
<dbReference type="PANTHER" id="PTHR39455:SF1">
    <property type="entry name" value="CELL DIVISION PROTEIN ZAPD"/>
    <property type="match status" value="1"/>
</dbReference>
<dbReference type="PANTHER" id="PTHR39455">
    <property type="entry name" value="CELL DIVISION PROTEIN ZAPD"/>
    <property type="match status" value="1"/>
</dbReference>
<dbReference type="STRING" id="762983.HMPREF9444_00673"/>
<comment type="caution">
    <text evidence="5">The sequence shown here is derived from an EMBL/GenBank/DDBJ whole genome shotgun (WGS) entry which is preliminary data.</text>
</comment>
<evidence type="ECO:0000313" key="6">
    <source>
        <dbReference type="Proteomes" id="UP000018458"/>
    </source>
</evidence>
<dbReference type="EMBL" id="AEVO01000031">
    <property type="protein sequence ID" value="EFY07531.1"/>
    <property type="molecule type" value="Genomic_DNA"/>
</dbReference>
<protein>
    <recommendedName>
        <fullName evidence="7">Cell division protein ZapD</fullName>
    </recommendedName>
</protein>
<evidence type="ECO:0000313" key="5">
    <source>
        <dbReference type="EMBL" id="EFY07531.1"/>
    </source>
</evidence>
<dbReference type="AlphaFoldDB" id="E8LJ00"/>
<dbReference type="GO" id="GO:0043093">
    <property type="term" value="P:FtsZ-dependent cytokinesis"/>
    <property type="evidence" value="ECO:0007669"/>
    <property type="project" value="TreeGrafter"/>
</dbReference>
<dbReference type="InterPro" id="IPR009777">
    <property type="entry name" value="ZapD"/>
</dbReference>
<sequence>MLTYDFPLSSKSRIYLKFETLFKRIENCKNLDSEAEILCITRGVIDFMDMLDGSGTIKIEILKDIDRMDSKFKQWEQEPEVNTALIKDLRKQLAAARSTIDQFSRQRTVLKNDLILEGIKPRFLTPCGVNNFDTPLFLFWQNLPKTEKLETISKWLHELDILRTPITTILKMWRLCSEPQKRIAKKGFMQESGDNCEFIEIKYPKTVRAYPVVSGFQSSINVRFIPYDKGQRCGDIEFELTFIKGALL</sequence>
<dbReference type="InterPro" id="IPR036268">
    <property type="entry name" value="ZapD_sf"/>
</dbReference>
<dbReference type="HOGENOM" id="CLU_076303_0_0_6"/>
<keyword evidence="2" id="KW-0132">Cell division</keyword>
<keyword evidence="3" id="KW-0717">Septation</keyword>
<dbReference type="Gene3D" id="2.60.440.10">
    <property type="entry name" value="YacF-like domains"/>
    <property type="match status" value="1"/>
</dbReference>
<dbReference type="SUPFAM" id="SSF160950">
    <property type="entry name" value="YacF-like"/>
    <property type="match status" value="1"/>
</dbReference>
<dbReference type="InterPro" id="IPR027462">
    <property type="entry name" value="ZapD_C"/>
</dbReference>
<keyword evidence="6" id="KW-1185">Reference proteome</keyword>
<dbReference type="Proteomes" id="UP000018458">
    <property type="component" value="Unassembled WGS sequence"/>
</dbReference>
<keyword evidence="1" id="KW-0963">Cytoplasm</keyword>
<name>E8LJ00_SUCHY</name>
<dbReference type="Pfam" id="PF07072">
    <property type="entry name" value="ZapD"/>
    <property type="match status" value="1"/>
</dbReference>
<dbReference type="RefSeq" id="WP_009142888.1">
    <property type="nucleotide sequence ID" value="NZ_GL830968.1"/>
</dbReference>
<gene>
    <name evidence="5" type="ORF">HMPREF9444_00673</name>
</gene>
<reference evidence="5 6" key="1">
    <citation type="submission" date="2011-01" db="EMBL/GenBank/DDBJ databases">
        <authorList>
            <person name="Weinstock G."/>
            <person name="Sodergren E."/>
            <person name="Clifton S."/>
            <person name="Fulton L."/>
            <person name="Fulton B."/>
            <person name="Courtney L."/>
            <person name="Fronick C."/>
            <person name="Harrison M."/>
            <person name="Strong C."/>
            <person name="Farmer C."/>
            <person name="Delahaunty K."/>
            <person name="Markovic C."/>
            <person name="Hall O."/>
            <person name="Minx P."/>
            <person name="Tomlinson C."/>
            <person name="Mitreva M."/>
            <person name="Hou S."/>
            <person name="Chen J."/>
            <person name="Wollam A."/>
            <person name="Pepin K.H."/>
            <person name="Johnson M."/>
            <person name="Bhonagiri V."/>
            <person name="Zhang X."/>
            <person name="Suruliraj S."/>
            <person name="Warren W."/>
            <person name="Chinwalla A."/>
            <person name="Mardis E.R."/>
            <person name="Wilson R.K."/>
        </authorList>
    </citation>
    <scope>NUCLEOTIDE SEQUENCE [LARGE SCALE GENOMIC DNA]</scope>
    <source>
        <strain evidence="6">DSM 22608 / JCM 16073 / KCTC 15190 / YIT 12066</strain>
    </source>
</reference>
<dbReference type="GO" id="GO:0032153">
    <property type="term" value="C:cell division site"/>
    <property type="evidence" value="ECO:0007669"/>
    <property type="project" value="TreeGrafter"/>
</dbReference>
<evidence type="ECO:0000256" key="3">
    <source>
        <dbReference type="ARBA" id="ARBA00023210"/>
    </source>
</evidence>
<accession>E8LJ00</accession>
<keyword evidence="4" id="KW-0131">Cell cycle</keyword>
<evidence type="ECO:0000256" key="1">
    <source>
        <dbReference type="ARBA" id="ARBA00022490"/>
    </source>
</evidence>